<dbReference type="Proteomes" id="UP001295684">
    <property type="component" value="Unassembled WGS sequence"/>
</dbReference>
<evidence type="ECO:0000313" key="3">
    <source>
        <dbReference type="Proteomes" id="UP001295684"/>
    </source>
</evidence>
<gene>
    <name evidence="2" type="ORF">ECRASSUSDP1_LOCUS29064</name>
</gene>
<keyword evidence="3" id="KW-1185">Reference proteome</keyword>
<name>A0AAD1Y8K9_EUPCR</name>
<protein>
    <submittedName>
        <fullName evidence="2">Uncharacterized protein</fullName>
    </submittedName>
</protein>
<evidence type="ECO:0000256" key="1">
    <source>
        <dbReference type="SAM" id="MobiDB-lite"/>
    </source>
</evidence>
<proteinExistence type="predicted"/>
<dbReference type="AlphaFoldDB" id="A0AAD1Y8K9"/>
<reference evidence="2" key="1">
    <citation type="submission" date="2023-07" db="EMBL/GenBank/DDBJ databases">
        <authorList>
            <consortium name="AG Swart"/>
            <person name="Singh M."/>
            <person name="Singh A."/>
            <person name="Seah K."/>
            <person name="Emmerich C."/>
        </authorList>
    </citation>
    <scope>NUCLEOTIDE SEQUENCE</scope>
    <source>
        <strain evidence="2">DP1</strain>
    </source>
</reference>
<evidence type="ECO:0000313" key="2">
    <source>
        <dbReference type="EMBL" id="CAI2387431.1"/>
    </source>
</evidence>
<feature type="region of interest" description="Disordered" evidence="1">
    <location>
        <begin position="53"/>
        <end position="72"/>
    </location>
</feature>
<accession>A0AAD1Y8K9</accession>
<feature type="compositionally biased region" description="Basic and acidic residues" evidence="1">
    <location>
        <begin position="60"/>
        <end position="71"/>
    </location>
</feature>
<dbReference type="EMBL" id="CAMPGE010029941">
    <property type="protein sequence ID" value="CAI2387431.1"/>
    <property type="molecule type" value="Genomic_DNA"/>
</dbReference>
<comment type="caution">
    <text evidence="2">The sequence shown here is derived from an EMBL/GenBank/DDBJ whole genome shotgun (WGS) entry which is preliminary data.</text>
</comment>
<organism evidence="2 3">
    <name type="scientific">Euplotes crassus</name>
    <dbReference type="NCBI Taxonomy" id="5936"/>
    <lineage>
        <taxon>Eukaryota</taxon>
        <taxon>Sar</taxon>
        <taxon>Alveolata</taxon>
        <taxon>Ciliophora</taxon>
        <taxon>Intramacronucleata</taxon>
        <taxon>Spirotrichea</taxon>
        <taxon>Hypotrichia</taxon>
        <taxon>Euplotida</taxon>
        <taxon>Euplotidae</taxon>
        <taxon>Moneuplotes</taxon>
    </lineage>
</organism>
<sequence>MNDSLQFDENLSEESLDENASVLAVTKSLNLAKNMSYSPFHFKLEDCERSKSKSTPIKLEVGKNSKEESKNIEVPTTRLPFVKSSKIKSSSWSNSKRKMKNLPLQKMKRMSIANHSIQDAHTKQRVRAEHHPEREITMKDLIAPKSFSGSLFS</sequence>